<keyword evidence="3" id="KW-1185">Reference proteome</keyword>
<dbReference type="OrthoDB" id="9973557at2"/>
<gene>
    <name evidence="2" type="ORF">FGU71_13705</name>
</gene>
<sequence length="65" mass="7174">MSKTNHTHLAQKNGKPERSWRTRWPLFTFAGLVGILTLAYIDGGEEPIRPIVQAVTLPGVATESD</sequence>
<dbReference type="Proteomes" id="UP000316343">
    <property type="component" value="Unassembled WGS sequence"/>
</dbReference>
<proteinExistence type="predicted"/>
<comment type="caution">
    <text evidence="2">The sequence shown here is derived from an EMBL/GenBank/DDBJ whole genome shotgun (WGS) entry which is preliminary data.</text>
</comment>
<reference evidence="2 3" key="1">
    <citation type="submission" date="2019-06" db="EMBL/GenBank/DDBJ databases">
        <title>Erythrobacter insulae sp. nov., isolated from a tidal flat.</title>
        <authorList>
            <person name="Yoon J.-H."/>
        </authorList>
    </citation>
    <scope>NUCLEOTIDE SEQUENCE [LARGE SCALE GENOMIC DNA]</scope>
    <source>
        <strain evidence="2 3">JBTF-M21</strain>
    </source>
</reference>
<keyword evidence="1" id="KW-0472">Membrane</keyword>
<dbReference type="EMBL" id="VHJK01000002">
    <property type="protein sequence ID" value="TRD10045.1"/>
    <property type="molecule type" value="Genomic_DNA"/>
</dbReference>
<name>A0A547P7C8_9SPHN</name>
<keyword evidence="1" id="KW-0812">Transmembrane</keyword>
<evidence type="ECO:0000313" key="2">
    <source>
        <dbReference type="EMBL" id="TRD10045.1"/>
    </source>
</evidence>
<keyword evidence="1" id="KW-1133">Transmembrane helix</keyword>
<evidence type="ECO:0000313" key="3">
    <source>
        <dbReference type="Proteomes" id="UP000316343"/>
    </source>
</evidence>
<dbReference type="RefSeq" id="WP_142789335.1">
    <property type="nucleotide sequence ID" value="NZ_VHJK01000002.1"/>
</dbReference>
<feature type="transmembrane region" description="Helical" evidence="1">
    <location>
        <begin position="24"/>
        <end position="41"/>
    </location>
</feature>
<accession>A0A547P7C8</accession>
<organism evidence="2 3">
    <name type="scientific">Erythrobacter insulae</name>
    <dbReference type="NCBI Taxonomy" id="2584124"/>
    <lineage>
        <taxon>Bacteria</taxon>
        <taxon>Pseudomonadati</taxon>
        <taxon>Pseudomonadota</taxon>
        <taxon>Alphaproteobacteria</taxon>
        <taxon>Sphingomonadales</taxon>
        <taxon>Erythrobacteraceae</taxon>
        <taxon>Erythrobacter/Porphyrobacter group</taxon>
        <taxon>Erythrobacter</taxon>
    </lineage>
</organism>
<protein>
    <submittedName>
        <fullName evidence="2">Uncharacterized protein</fullName>
    </submittedName>
</protein>
<dbReference type="AlphaFoldDB" id="A0A547P7C8"/>
<evidence type="ECO:0000256" key="1">
    <source>
        <dbReference type="SAM" id="Phobius"/>
    </source>
</evidence>